<dbReference type="PATRIC" id="fig|1303518.3.peg.707"/>
<evidence type="ECO:0000256" key="5">
    <source>
        <dbReference type="ARBA" id="ARBA00022801"/>
    </source>
</evidence>
<keyword evidence="7" id="KW-0224">Dipeptidase</keyword>
<dbReference type="KEGG" id="ccz:CCALI_00701"/>
<keyword evidence="4" id="KW-0479">Metal-binding</keyword>
<dbReference type="GO" id="GO:0006526">
    <property type="term" value="P:L-arginine biosynthetic process"/>
    <property type="evidence" value="ECO:0007669"/>
    <property type="project" value="TreeGrafter"/>
</dbReference>
<dbReference type="GO" id="GO:0008777">
    <property type="term" value="F:acetylornithine deacetylase activity"/>
    <property type="evidence" value="ECO:0007669"/>
    <property type="project" value="TreeGrafter"/>
</dbReference>
<dbReference type="EMBL" id="HF951689">
    <property type="protein sequence ID" value="CCW34526.1"/>
    <property type="molecule type" value="Genomic_DNA"/>
</dbReference>
<dbReference type="PROSITE" id="PS00758">
    <property type="entry name" value="ARGE_DAPE_CPG2_1"/>
    <property type="match status" value="1"/>
</dbReference>
<dbReference type="Pfam" id="PF01546">
    <property type="entry name" value="Peptidase_M20"/>
    <property type="match status" value="1"/>
</dbReference>
<evidence type="ECO:0000256" key="2">
    <source>
        <dbReference type="ARBA" id="ARBA00006247"/>
    </source>
</evidence>
<dbReference type="InterPro" id="IPR010964">
    <property type="entry name" value="M20A_pepV-rel"/>
</dbReference>
<dbReference type="InterPro" id="IPR036264">
    <property type="entry name" value="Bact_exopeptidase_dim_dom"/>
</dbReference>
<protein>
    <submittedName>
        <fullName evidence="9">Dipeptidase, putative</fullName>
        <ecNumber evidence="9">3.5.1.18</ecNumber>
    </submittedName>
</protein>
<dbReference type="CDD" id="cd03888">
    <property type="entry name" value="M20_PepV"/>
    <property type="match status" value="1"/>
</dbReference>
<keyword evidence="6" id="KW-0862">Zinc</keyword>
<dbReference type="Proteomes" id="UP000014227">
    <property type="component" value="Chromosome I"/>
</dbReference>
<dbReference type="RefSeq" id="WP_016482088.1">
    <property type="nucleotide sequence ID" value="NC_021487.1"/>
</dbReference>
<dbReference type="GO" id="GO:0016805">
    <property type="term" value="F:dipeptidase activity"/>
    <property type="evidence" value="ECO:0007669"/>
    <property type="project" value="UniProtKB-KW"/>
</dbReference>
<organism evidence="9 10">
    <name type="scientific">Chthonomonas calidirosea (strain DSM 23976 / ICMP 18418 / T49)</name>
    <dbReference type="NCBI Taxonomy" id="1303518"/>
    <lineage>
        <taxon>Bacteria</taxon>
        <taxon>Bacillati</taxon>
        <taxon>Armatimonadota</taxon>
        <taxon>Chthonomonadia</taxon>
        <taxon>Chthonomonadales</taxon>
        <taxon>Chthonomonadaceae</taxon>
        <taxon>Chthonomonas</taxon>
    </lineage>
</organism>
<evidence type="ECO:0000313" key="10">
    <source>
        <dbReference type="Proteomes" id="UP000014227"/>
    </source>
</evidence>
<dbReference type="GO" id="GO:0006508">
    <property type="term" value="P:proteolysis"/>
    <property type="evidence" value="ECO:0007669"/>
    <property type="project" value="UniProtKB-KW"/>
</dbReference>
<evidence type="ECO:0000256" key="4">
    <source>
        <dbReference type="ARBA" id="ARBA00022723"/>
    </source>
</evidence>
<keyword evidence="3" id="KW-0645">Protease</keyword>
<gene>
    <name evidence="9" type="ORF">CCALI_00701</name>
</gene>
<dbReference type="GO" id="GO:0008270">
    <property type="term" value="F:zinc ion binding"/>
    <property type="evidence" value="ECO:0007669"/>
    <property type="project" value="InterPro"/>
</dbReference>
<dbReference type="HOGENOM" id="CLU_031786_2_0_0"/>
<dbReference type="NCBIfam" id="NF005591">
    <property type="entry name" value="PRK07318.1"/>
    <property type="match status" value="1"/>
</dbReference>
<evidence type="ECO:0000256" key="3">
    <source>
        <dbReference type="ARBA" id="ARBA00022670"/>
    </source>
</evidence>
<dbReference type="GO" id="GO:0009014">
    <property type="term" value="F:succinyl-diaminopimelate desuccinylase activity"/>
    <property type="evidence" value="ECO:0007669"/>
    <property type="project" value="UniProtKB-EC"/>
</dbReference>
<dbReference type="InterPro" id="IPR001261">
    <property type="entry name" value="ArgE/DapE_CS"/>
</dbReference>
<name>S0ESZ2_CHTCT</name>
<dbReference type="NCBIfam" id="TIGR01887">
    <property type="entry name" value="dipeptidaselike"/>
    <property type="match status" value="1"/>
</dbReference>
<dbReference type="Gene3D" id="3.40.630.10">
    <property type="entry name" value="Zn peptidases"/>
    <property type="match status" value="1"/>
</dbReference>
<reference evidence="10" key="1">
    <citation type="submission" date="2013-03" db="EMBL/GenBank/DDBJ databases">
        <title>Genome sequence of Chthonomonas calidirosea, the first sequenced genome from the Armatimonadetes phylum (formally candidate division OP10).</title>
        <authorList>
            <person name="Lee K.C.Y."/>
            <person name="Morgan X.C."/>
            <person name="Dunfield P.F."/>
            <person name="Tamas I."/>
            <person name="Houghton K.M."/>
            <person name="Vyssotski M."/>
            <person name="Ryan J.L.J."/>
            <person name="Lagutin K."/>
            <person name="McDonald I.R."/>
            <person name="Stott M.B."/>
        </authorList>
    </citation>
    <scope>NUCLEOTIDE SEQUENCE [LARGE SCALE GENOMIC DNA]</scope>
    <source>
        <strain evidence="10">DSM 23976 / ICMP 18418 / T49</strain>
    </source>
</reference>
<dbReference type="eggNOG" id="COG0624">
    <property type="taxonomic scope" value="Bacteria"/>
</dbReference>
<accession>S0ESZ2</accession>
<dbReference type="GO" id="GO:0008237">
    <property type="term" value="F:metallopeptidase activity"/>
    <property type="evidence" value="ECO:0007669"/>
    <property type="project" value="UniProtKB-KW"/>
</dbReference>
<evidence type="ECO:0000256" key="1">
    <source>
        <dbReference type="ARBA" id="ARBA00001947"/>
    </source>
</evidence>
<dbReference type="SUPFAM" id="SSF55031">
    <property type="entry name" value="Bacterial exopeptidase dimerisation domain"/>
    <property type="match status" value="1"/>
</dbReference>
<dbReference type="InterPro" id="IPR050072">
    <property type="entry name" value="Peptidase_M20A"/>
</dbReference>
<dbReference type="AlphaFoldDB" id="S0ESZ2"/>
<keyword evidence="5 9" id="KW-0378">Hydrolase</keyword>
<proteinExistence type="inferred from homology"/>
<evidence type="ECO:0000256" key="8">
    <source>
        <dbReference type="ARBA" id="ARBA00023049"/>
    </source>
</evidence>
<dbReference type="STRING" id="454171.CP488_00452"/>
<dbReference type="EC" id="3.5.1.18" evidence="9"/>
<keyword evidence="10" id="KW-1185">Reference proteome</keyword>
<comment type="cofactor">
    <cofactor evidence="1">
        <name>Zn(2+)</name>
        <dbReference type="ChEBI" id="CHEBI:29105"/>
    </cofactor>
</comment>
<dbReference type="Gene3D" id="3.30.70.360">
    <property type="match status" value="2"/>
</dbReference>
<dbReference type="InterPro" id="IPR002933">
    <property type="entry name" value="Peptidase_M20"/>
</dbReference>
<comment type="similarity">
    <text evidence="2">Belongs to the peptidase M20A family.</text>
</comment>
<dbReference type="InParanoid" id="S0ESZ2"/>
<sequence length="466" mass="51394">MDPTLQKLHRWIDDHQNEIIEALQGVLRIPSVEGPPEPGAPYGRAVREALDYTLELSRKLGFRVRDIDGHAGDAEFGEGSEYIGVLGHLDVVPEGEGWHYPPYGAEIHDGYIYARGASDDKGPTYAALFAAKALMESGSPLRRRVRIIFGCNEESGFGCMHHYFDVTNQERPLYGFTPDASFPLIYAEKGIVNLTLSKPLPNNNADLYIAYAQGGRRPNMVPDHASALLAGSAKALREAETLLNRYWDRNITFNHTDEGIKIEAIGKSAHGSHPTAGDNAIVRLARVLCEFELPERSLWLDWVVHASDTAGSGLGIAHRDDVSGPLTSNLGVLEYKGGRVFLTYNIRYPVTWPLDSLLDQGRPFWEKEGWSYEVTQGHAPLYVPLDQEPVATLLRVYREETGDMKSQPGTMGGGTYARATPRTVAYGAAFPDGKDGPAHEPDERIAIQSVLKAAKIYAHALYELAK</sequence>
<evidence type="ECO:0000256" key="6">
    <source>
        <dbReference type="ARBA" id="ARBA00022833"/>
    </source>
</evidence>
<dbReference type="PANTHER" id="PTHR43808:SF31">
    <property type="entry name" value="N-ACETYL-L-CITRULLINE DEACETYLASE"/>
    <property type="match status" value="1"/>
</dbReference>
<dbReference type="FunCoup" id="S0ESZ2">
    <property type="interactions" value="82"/>
</dbReference>
<keyword evidence="8" id="KW-0482">Metalloprotease</keyword>
<dbReference type="PANTHER" id="PTHR43808">
    <property type="entry name" value="ACETYLORNITHINE DEACETYLASE"/>
    <property type="match status" value="1"/>
</dbReference>
<evidence type="ECO:0000313" key="9">
    <source>
        <dbReference type="EMBL" id="CCW34526.1"/>
    </source>
</evidence>
<evidence type="ECO:0000256" key="7">
    <source>
        <dbReference type="ARBA" id="ARBA00022997"/>
    </source>
</evidence>
<dbReference type="SUPFAM" id="SSF53187">
    <property type="entry name" value="Zn-dependent exopeptidases"/>
    <property type="match status" value="1"/>
</dbReference>